<dbReference type="eggNOG" id="COG0446">
    <property type="taxonomic scope" value="Bacteria"/>
</dbReference>
<dbReference type="EMBL" id="BAHC01000075">
    <property type="protein sequence ID" value="GAB89920.1"/>
    <property type="molecule type" value="Genomic_DNA"/>
</dbReference>
<keyword evidence="4" id="KW-0560">Oxidoreductase</keyword>
<reference evidence="7 8" key="1">
    <citation type="submission" date="2012-08" db="EMBL/GenBank/DDBJ databases">
        <title>Whole genome shotgun sequence of Gordonia rhizosphera NBRC 16068.</title>
        <authorList>
            <person name="Takarada H."/>
            <person name="Isaki S."/>
            <person name="Hosoyama A."/>
            <person name="Tsuchikane K."/>
            <person name="Katsumata H."/>
            <person name="Baba S."/>
            <person name="Ohji S."/>
            <person name="Yamazaki S."/>
            <person name="Fujita N."/>
        </authorList>
    </citation>
    <scope>NUCLEOTIDE SEQUENCE [LARGE SCALE GENOMIC DNA]</scope>
    <source>
        <strain evidence="7 8">NBRC 16068</strain>
    </source>
</reference>
<keyword evidence="3" id="KW-0274">FAD</keyword>
<feature type="domain" description="FAD/NAD(P)-binding" evidence="5">
    <location>
        <begin position="3"/>
        <end position="302"/>
    </location>
</feature>
<dbReference type="Proteomes" id="UP000008363">
    <property type="component" value="Unassembled WGS sequence"/>
</dbReference>
<feature type="domain" description="Reductase C-terminal" evidence="6">
    <location>
        <begin position="322"/>
        <end position="405"/>
    </location>
</feature>
<evidence type="ECO:0000313" key="7">
    <source>
        <dbReference type="EMBL" id="GAB89920.1"/>
    </source>
</evidence>
<dbReference type="InterPro" id="IPR016156">
    <property type="entry name" value="FAD/NAD-linked_Rdtase_dimer_sf"/>
</dbReference>
<evidence type="ECO:0000256" key="2">
    <source>
        <dbReference type="ARBA" id="ARBA00022630"/>
    </source>
</evidence>
<dbReference type="SUPFAM" id="SSF55424">
    <property type="entry name" value="FAD/NAD-linked reductases, dimerisation (C-terminal) domain"/>
    <property type="match status" value="1"/>
</dbReference>
<name>K6VSQ0_9ACTN</name>
<evidence type="ECO:0000313" key="8">
    <source>
        <dbReference type="Proteomes" id="UP000008363"/>
    </source>
</evidence>
<dbReference type="Pfam" id="PF07992">
    <property type="entry name" value="Pyr_redox_2"/>
    <property type="match status" value="1"/>
</dbReference>
<dbReference type="GO" id="GO:0016651">
    <property type="term" value="F:oxidoreductase activity, acting on NAD(P)H"/>
    <property type="evidence" value="ECO:0007669"/>
    <property type="project" value="TreeGrafter"/>
</dbReference>
<comment type="caution">
    <text evidence="7">The sequence shown here is derived from an EMBL/GenBank/DDBJ whole genome shotgun (WGS) entry which is preliminary data.</text>
</comment>
<protein>
    <submittedName>
        <fullName evidence="7">Putative ferredoxin reductase</fullName>
    </submittedName>
</protein>
<dbReference type="PRINTS" id="PR00368">
    <property type="entry name" value="FADPNR"/>
</dbReference>
<dbReference type="Pfam" id="PF14759">
    <property type="entry name" value="Reductase_C"/>
    <property type="match status" value="1"/>
</dbReference>
<keyword evidence="8" id="KW-1185">Reference proteome</keyword>
<dbReference type="OrthoDB" id="4213189at2"/>
<dbReference type="STRING" id="1108045.GORHZ_075_00170"/>
<dbReference type="InterPro" id="IPR023753">
    <property type="entry name" value="FAD/NAD-binding_dom"/>
</dbReference>
<dbReference type="AlphaFoldDB" id="K6VSQ0"/>
<evidence type="ECO:0000259" key="6">
    <source>
        <dbReference type="Pfam" id="PF14759"/>
    </source>
</evidence>
<keyword evidence="2" id="KW-0285">Flavoprotein</keyword>
<dbReference type="GO" id="GO:0005737">
    <property type="term" value="C:cytoplasm"/>
    <property type="evidence" value="ECO:0007669"/>
    <property type="project" value="TreeGrafter"/>
</dbReference>
<dbReference type="Gene3D" id="3.30.390.30">
    <property type="match status" value="1"/>
</dbReference>
<evidence type="ECO:0000256" key="4">
    <source>
        <dbReference type="ARBA" id="ARBA00023002"/>
    </source>
</evidence>
<proteinExistence type="predicted"/>
<dbReference type="PANTHER" id="PTHR43557">
    <property type="entry name" value="APOPTOSIS-INDUCING FACTOR 1"/>
    <property type="match status" value="1"/>
</dbReference>
<dbReference type="PANTHER" id="PTHR43557:SF2">
    <property type="entry name" value="RIESKE DOMAIN-CONTAINING PROTEIN-RELATED"/>
    <property type="match status" value="1"/>
</dbReference>
<dbReference type="Gene3D" id="3.50.50.60">
    <property type="entry name" value="FAD/NAD(P)-binding domain"/>
    <property type="match status" value="2"/>
</dbReference>
<dbReference type="SUPFAM" id="SSF51905">
    <property type="entry name" value="FAD/NAD(P)-binding domain"/>
    <property type="match status" value="2"/>
</dbReference>
<organism evidence="7 8">
    <name type="scientific">Gordonia rhizosphera NBRC 16068</name>
    <dbReference type="NCBI Taxonomy" id="1108045"/>
    <lineage>
        <taxon>Bacteria</taxon>
        <taxon>Bacillati</taxon>
        <taxon>Actinomycetota</taxon>
        <taxon>Actinomycetes</taxon>
        <taxon>Mycobacteriales</taxon>
        <taxon>Gordoniaceae</taxon>
        <taxon>Gordonia</taxon>
    </lineage>
</organism>
<dbReference type="InterPro" id="IPR050446">
    <property type="entry name" value="FAD-oxidoreductase/Apoptosis"/>
</dbReference>
<sequence length="408" mass="42793">MPTIVIIGAGLAGAKAAEAVRDHDFDGEVILLGAEEHLPYERPPLSKEFLAGKKSLHDFTVHDARWYLDNRIDLRMGTTAEKLDLAANSVQLADGTPVTYDKLLLATGSRARHLDIPGADAPGVHHLRTIDDARHITAAIADGTRLAVVGAGWIGLEVAAGARDRGAEVTIAEAASAPLLTALGAEVAEVFADLHRQHGVDLRTGVGVERVVTGDDGAAHGLELSGGDVIDADLVLIAAGAVPNLELADTAGLATGGGGVLVTAGLQSSDADVYAVGDIANAFHPLLQTRVRTEHWANALNQPAVAVTNMLGGDAEYTNLPYFFTDQYDLGMEYAGLSAGYQQVVFRGDIAGRQFVAFWLDGDAHVLAGMQVNIWDQLEDIKSLISSGSAVDTARLGDPDIPLPQTIS</sequence>
<accession>K6VSQ0</accession>
<evidence type="ECO:0000256" key="3">
    <source>
        <dbReference type="ARBA" id="ARBA00022827"/>
    </source>
</evidence>
<dbReference type="RefSeq" id="WP_006332323.1">
    <property type="nucleotide sequence ID" value="NZ_BAHC01000075.1"/>
</dbReference>
<evidence type="ECO:0000256" key="1">
    <source>
        <dbReference type="ARBA" id="ARBA00001974"/>
    </source>
</evidence>
<dbReference type="PRINTS" id="PR00411">
    <property type="entry name" value="PNDRDTASEI"/>
</dbReference>
<comment type="cofactor">
    <cofactor evidence="1">
        <name>FAD</name>
        <dbReference type="ChEBI" id="CHEBI:57692"/>
    </cofactor>
</comment>
<dbReference type="InterPro" id="IPR036188">
    <property type="entry name" value="FAD/NAD-bd_sf"/>
</dbReference>
<dbReference type="InterPro" id="IPR028202">
    <property type="entry name" value="Reductase_C"/>
</dbReference>
<evidence type="ECO:0000259" key="5">
    <source>
        <dbReference type="Pfam" id="PF07992"/>
    </source>
</evidence>
<gene>
    <name evidence="7" type="ORF">GORHZ_075_00170</name>
</gene>